<evidence type="ECO:0000313" key="3">
    <source>
        <dbReference type="EMBL" id="MCU7618098.1"/>
    </source>
</evidence>
<feature type="transmembrane region" description="Helical" evidence="1">
    <location>
        <begin position="343"/>
        <end position="362"/>
    </location>
</feature>
<feature type="transmembrane region" description="Helical" evidence="1">
    <location>
        <begin position="415"/>
        <end position="438"/>
    </location>
</feature>
<keyword evidence="1" id="KW-0812">Transmembrane</keyword>
<gene>
    <name evidence="3" type="ORF">NZ698_12885</name>
</gene>
<organism evidence="3 4">
    <name type="scientific">Chryseobacterium edaphi</name>
    <dbReference type="NCBI Taxonomy" id="2976532"/>
    <lineage>
        <taxon>Bacteria</taxon>
        <taxon>Pseudomonadati</taxon>
        <taxon>Bacteroidota</taxon>
        <taxon>Flavobacteriia</taxon>
        <taxon>Flavobacteriales</taxon>
        <taxon>Weeksellaceae</taxon>
        <taxon>Chryseobacterium group</taxon>
        <taxon>Chryseobacterium</taxon>
    </lineage>
</organism>
<proteinExistence type="predicted"/>
<dbReference type="RefSeq" id="WP_263003562.1">
    <property type="nucleotide sequence ID" value="NZ_JAOTEM010000003.1"/>
</dbReference>
<dbReference type="Pfam" id="PF26626">
    <property type="entry name" value="DUF8201"/>
    <property type="match status" value="1"/>
</dbReference>
<protein>
    <recommendedName>
        <fullName evidence="2">DUF8201 domain-containing protein</fullName>
    </recommendedName>
</protein>
<feature type="transmembrane region" description="Helical" evidence="1">
    <location>
        <begin position="38"/>
        <end position="58"/>
    </location>
</feature>
<dbReference type="NCBIfam" id="NF047510">
    <property type="entry name" value="LIC_10190_fam"/>
    <property type="match status" value="1"/>
</dbReference>
<accession>A0ABT2W806</accession>
<keyword evidence="4" id="KW-1185">Reference proteome</keyword>
<dbReference type="InterPro" id="IPR058514">
    <property type="entry name" value="DUF8201"/>
</dbReference>
<dbReference type="InterPro" id="IPR058065">
    <property type="entry name" value="LIC_10190-like"/>
</dbReference>
<feature type="transmembrane region" description="Helical" evidence="1">
    <location>
        <begin position="391"/>
        <end position="408"/>
    </location>
</feature>
<keyword evidence="1" id="KW-0472">Membrane</keyword>
<dbReference type="EMBL" id="JAOTEM010000003">
    <property type="protein sequence ID" value="MCU7618098.1"/>
    <property type="molecule type" value="Genomic_DNA"/>
</dbReference>
<feature type="transmembrane region" description="Helical" evidence="1">
    <location>
        <begin position="224"/>
        <end position="248"/>
    </location>
</feature>
<name>A0ABT2W806_9FLAO</name>
<feature type="transmembrane region" description="Helical" evidence="1">
    <location>
        <begin position="161"/>
        <end position="178"/>
    </location>
</feature>
<feature type="domain" description="DUF8201" evidence="2">
    <location>
        <begin position="1"/>
        <end position="397"/>
    </location>
</feature>
<evidence type="ECO:0000259" key="2">
    <source>
        <dbReference type="Pfam" id="PF26626"/>
    </source>
</evidence>
<evidence type="ECO:0000313" key="4">
    <source>
        <dbReference type="Proteomes" id="UP001208649"/>
    </source>
</evidence>
<dbReference type="Proteomes" id="UP001208649">
    <property type="component" value="Unassembled WGS sequence"/>
</dbReference>
<feature type="transmembrane region" description="Helical" evidence="1">
    <location>
        <begin position="367"/>
        <end position="385"/>
    </location>
</feature>
<feature type="transmembrane region" description="Helical" evidence="1">
    <location>
        <begin position="93"/>
        <end position="111"/>
    </location>
</feature>
<evidence type="ECO:0000256" key="1">
    <source>
        <dbReference type="SAM" id="Phobius"/>
    </source>
</evidence>
<feature type="transmembrane region" description="Helical" evidence="1">
    <location>
        <begin position="6"/>
        <end position="26"/>
    </location>
</feature>
<feature type="transmembrane region" description="Helical" evidence="1">
    <location>
        <begin position="64"/>
        <end position="81"/>
    </location>
</feature>
<reference evidence="4" key="1">
    <citation type="submission" date="2023-07" db="EMBL/GenBank/DDBJ databases">
        <title>Chryseobacterium sp. strain PBS4-4 Genome sequencing and assembly.</title>
        <authorList>
            <person name="Jung Y."/>
        </authorList>
    </citation>
    <scope>NUCLEOTIDE SEQUENCE [LARGE SCALE GENOMIC DNA]</scope>
    <source>
        <strain evidence="4">PBS4-4</strain>
    </source>
</reference>
<sequence length="545" mass="63761">MLLILISIIIIIPVLVGWGKLFETIFKTRLFTGISGKILFGIFGISIIWTISAFFIPLNLYVEIPTIIVGLFCFFKKKLYLDLIGFSKKDLQLFGISSVIILFCGSFHPYILDHFGYYFPSIQWLKEYGLIKGISNLDLVLGQMSIWHIFQAGFSNFSDPFLRLNTVLIIIYLIYIIEKKNWIQLCFLPVLLLFSQSPNPDLPVIIFSLIVLNEILSNNNNSSILFTFSVFVFAIKPTMIWLPILTFLNSIFIIKSQFKIFTPGILLFFLFCFKNIWTFGYPVFPISIIDFDVSWKPDQEVLKSSSEFAILKTFDNQYSYAEIQKFSTFDYIKNWFFLDGIKSVINILFILSLIIFTVFTFIKKNKIITFICISLIVKSILVLFFSAQYRFFIDVFFVIIFVMLFNFLNKKKSFIIYFALMIFFVGFITFPSVITHLIPSYRMSSFMGKFKSEQFYKPSTYEYKKYHSFKSGNLRFNVSEKYPLNYDTPIPAISDSYVFDYQKAGIFPQLIDKNDIRKGFISKKMTLKEQKEVKKITEKIKNSYQ</sequence>
<feature type="transmembrane region" description="Helical" evidence="1">
    <location>
        <begin position="190"/>
        <end position="212"/>
    </location>
</feature>
<comment type="caution">
    <text evidence="3">The sequence shown here is derived from an EMBL/GenBank/DDBJ whole genome shotgun (WGS) entry which is preliminary data.</text>
</comment>
<keyword evidence="1" id="KW-1133">Transmembrane helix</keyword>